<comment type="similarity">
    <text evidence="2">Belongs to the CRISPR-associated protein Cas5 family. Subtype I-C/Dvulg subfamily.</text>
</comment>
<dbReference type="Gene3D" id="3.30.70.2660">
    <property type="match status" value="1"/>
</dbReference>
<keyword evidence="2" id="KW-0694">RNA-binding</keyword>
<keyword evidence="1 2" id="KW-0051">Antiviral defense</keyword>
<dbReference type="InterPro" id="IPR010155">
    <property type="entry name" value="CRISPR-assoc_prot_Cas5d"/>
</dbReference>
<dbReference type="Proteomes" id="UP000641741">
    <property type="component" value="Unassembled WGS sequence"/>
</dbReference>
<dbReference type="NCBIfam" id="TIGR01876">
    <property type="entry name" value="cas_Cas5d"/>
    <property type="match status" value="1"/>
</dbReference>
<keyword evidence="2" id="KW-0255">Endonuclease</keyword>
<evidence type="ECO:0000256" key="1">
    <source>
        <dbReference type="ARBA" id="ARBA00023118"/>
    </source>
</evidence>
<accession>A0ABR7GM05</accession>
<protein>
    <recommendedName>
        <fullName evidence="2">pre-crRNA processing endonuclease</fullName>
        <ecNumber evidence="2">3.1.-.-</ecNumber>
    </recommendedName>
</protein>
<evidence type="ECO:0000313" key="4">
    <source>
        <dbReference type="Proteomes" id="UP000641741"/>
    </source>
</evidence>
<gene>
    <name evidence="3" type="primary">cas5c</name>
    <name evidence="3" type="ORF">H8S02_05240</name>
</gene>
<organism evidence="3 4">
    <name type="scientific">Agathobaculum hominis</name>
    <dbReference type="NCBI Taxonomy" id="2763014"/>
    <lineage>
        <taxon>Bacteria</taxon>
        <taxon>Bacillati</taxon>
        <taxon>Bacillota</taxon>
        <taxon>Clostridia</taxon>
        <taxon>Eubacteriales</taxon>
        <taxon>Butyricicoccaceae</taxon>
        <taxon>Agathobaculum</taxon>
    </lineage>
</organism>
<dbReference type="NCBIfam" id="TIGR02593">
    <property type="entry name" value="CRISPR_cas5"/>
    <property type="match status" value="1"/>
</dbReference>
<dbReference type="InterPro" id="IPR021124">
    <property type="entry name" value="CRISPR-assoc_prot_Cas5"/>
</dbReference>
<evidence type="ECO:0000256" key="2">
    <source>
        <dbReference type="PIRNR" id="PIRNR029950"/>
    </source>
</evidence>
<proteinExistence type="inferred from homology"/>
<dbReference type="Pfam" id="PF09704">
    <property type="entry name" value="Cas_Cas5d"/>
    <property type="match status" value="1"/>
</dbReference>
<keyword evidence="2" id="KW-0378">Hydrolase</keyword>
<keyword evidence="2" id="KW-0540">Nuclease</keyword>
<dbReference type="PIRSF" id="PIRSF029950">
    <property type="entry name" value="Cas_CT1134"/>
    <property type="match status" value="1"/>
</dbReference>
<dbReference type="EC" id="3.1.-.-" evidence="2"/>
<evidence type="ECO:0000313" key="3">
    <source>
        <dbReference type="EMBL" id="MBC5695350.1"/>
    </source>
</evidence>
<dbReference type="InterPro" id="IPR013422">
    <property type="entry name" value="CRISPR-assoc_prot_Cas5_N"/>
</dbReference>
<sequence>MCLKEIVIEVWGDFACFTMPYAKVERLTYPFPTPSAARGILSAIYSKPKEFCWQINRIEVLNPIRYISFKRNEVKCTVSTKPIFTEEERTQRQTTALQDVRYRIAASIIPRPAFAGCEKQLYAQALRRIRGGKCFFQPSLGLREFTCYFEESDGIRPPVQQSIDVGLMVYDLFTPEDIEVTKKTKIPMSLFHAVMENGVISVPPYDSPAVLKGDAAHAESTV</sequence>
<dbReference type="EMBL" id="JACOPK010000004">
    <property type="protein sequence ID" value="MBC5695350.1"/>
    <property type="molecule type" value="Genomic_DNA"/>
</dbReference>
<name>A0ABR7GM05_9FIRM</name>
<comment type="function">
    <text evidence="2">CRISPR (clustered regularly interspaced short palindromic repeat) is an adaptive immune system that provides protection against mobile genetic elements (viruses, transposable elements and conjugative plasmids). CRISPR clusters contain spacers, sequences complementary to antecedent mobile elements, and target invading nucleic acids. CRISPR clusters are transcribed and processed into CRISPR RNA (crRNA).</text>
</comment>
<reference evidence="3 4" key="1">
    <citation type="submission" date="2020-08" db="EMBL/GenBank/DDBJ databases">
        <title>Genome public.</title>
        <authorList>
            <person name="Liu C."/>
            <person name="Sun Q."/>
        </authorList>
    </citation>
    <scope>NUCLEOTIDE SEQUENCE [LARGE SCALE GENOMIC DNA]</scope>
    <source>
        <strain evidence="3 4">M2</strain>
    </source>
</reference>
<comment type="caution">
    <text evidence="3">The sequence shown here is derived from an EMBL/GenBank/DDBJ whole genome shotgun (WGS) entry which is preliminary data.</text>
</comment>
<keyword evidence="4" id="KW-1185">Reference proteome</keyword>